<dbReference type="EMBL" id="MWQO01000020">
    <property type="protein sequence ID" value="THD10839.1"/>
    <property type="molecule type" value="Genomic_DNA"/>
</dbReference>
<dbReference type="Proteomes" id="UP000307749">
    <property type="component" value="Unassembled WGS sequence"/>
</dbReference>
<evidence type="ECO:0000256" key="1">
    <source>
        <dbReference type="SAM" id="Coils"/>
    </source>
</evidence>
<keyword evidence="2" id="KW-1133">Transmembrane helix</keyword>
<dbReference type="PANTHER" id="PTHR39555:SF1">
    <property type="entry name" value="TYPE IV PILUS INNER MEMBRANE COMPONENT PILO"/>
    <property type="match status" value="1"/>
</dbReference>
<keyword evidence="1" id="KW-0175">Coiled coil</keyword>
<dbReference type="AlphaFoldDB" id="A0A4S3KPF7"/>
<dbReference type="PANTHER" id="PTHR39555">
    <property type="entry name" value="FIMBRIAL ASSEMBLY PROTEIN PILO-LIKE PROTEIN-RELATED"/>
    <property type="match status" value="1"/>
</dbReference>
<dbReference type="OrthoDB" id="9802133at2"/>
<feature type="coiled-coil region" evidence="1">
    <location>
        <begin position="43"/>
        <end position="94"/>
    </location>
</feature>
<dbReference type="Pfam" id="PF04350">
    <property type="entry name" value="PilO"/>
    <property type="match status" value="1"/>
</dbReference>
<comment type="caution">
    <text evidence="3">The sequence shown here is derived from an EMBL/GenBank/DDBJ whole genome shotgun (WGS) entry which is preliminary data.</text>
</comment>
<protein>
    <submittedName>
        <fullName evidence="3">Fimbrial protein</fullName>
    </submittedName>
</protein>
<dbReference type="InterPro" id="IPR014717">
    <property type="entry name" value="Transl_elong_EF1B/ribsomal_bS6"/>
</dbReference>
<evidence type="ECO:0000313" key="3">
    <source>
        <dbReference type="EMBL" id="THD10839.1"/>
    </source>
</evidence>
<proteinExistence type="predicted"/>
<evidence type="ECO:0000256" key="2">
    <source>
        <dbReference type="SAM" id="Phobius"/>
    </source>
</evidence>
<gene>
    <name evidence="3" type="ORF">B1806_06290</name>
</gene>
<dbReference type="InterPro" id="IPR007445">
    <property type="entry name" value="PilO"/>
</dbReference>
<name>A0A4S3KPF7_9GAMM</name>
<sequence>MSFLDDFRSLDRNNIGAWPNTVKTTFTVLVLVVILFFGWWFHISNQQDNLTSLASQEDQLKQQFIKEQARAVNLDALKKQLSEMQDMLRQMLRQLPSKTEMPELLVDISQTALSAGLQTDLFQPEPESVKEFYAEKPIKLKMIGTYNQFGTFISGVASLPRVVILTMHNVSLKPLPAAAGSKGPSDLLQLEGTVRTYRYLEEDESSSKDHVEVSKGGK</sequence>
<organism evidence="3 4">
    <name type="scientific">Metallibacterium scheffleri</name>
    <dbReference type="NCBI Taxonomy" id="993689"/>
    <lineage>
        <taxon>Bacteria</taxon>
        <taxon>Pseudomonadati</taxon>
        <taxon>Pseudomonadota</taxon>
        <taxon>Gammaproteobacteria</taxon>
        <taxon>Lysobacterales</taxon>
        <taxon>Rhodanobacteraceae</taxon>
        <taxon>Metallibacterium</taxon>
    </lineage>
</organism>
<dbReference type="GO" id="GO:0043107">
    <property type="term" value="P:type IV pilus-dependent motility"/>
    <property type="evidence" value="ECO:0007669"/>
    <property type="project" value="InterPro"/>
</dbReference>
<accession>A0A4S3KPF7</accession>
<dbReference type="Gene3D" id="3.30.70.60">
    <property type="match status" value="1"/>
</dbReference>
<evidence type="ECO:0000313" key="4">
    <source>
        <dbReference type="Proteomes" id="UP000307749"/>
    </source>
</evidence>
<dbReference type="RefSeq" id="WP_081125833.1">
    <property type="nucleotide sequence ID" value="NZ_DAHXOC010000001.1"/>
</dbReference>
<keyword evidence="4" id="KW-1185">Reference proteome</keyword>
<dbReference type="GO" id="GO:0043683">
    <property type="term" value="P:type IV pilus assembly"/>
    <property type="evidence" value="ECO:0007669"/>
    <property type="project" value="InterPro"/>
</dbReference>
<dbReference type="PIRSF" id="PIRSF016482">
    <property type="entry name" value="PilO"/>
    <property type="match status" value="1"/>
</dbReference>
<keyword evidence="2" id="KW-0812">Transmembrane</keyword>
<keyword evidence="2" id="KW-0472">Membrane</keyword>
<reference evidence="3 4" key="1">
    <citation type="submission" date="2017-02" db="EMBL/GenBank/DDBJ databases">
        <title>Whole genome sequencing of Metallibacterium scheffleri DSM 24874 (T).</title>
        <authorList>
            <person name="Kumar S."/>
            <person name="Patil P."/>
            <person name="Patil P.B."/>
        </authorList>
    </citation>
    <scope>NUCLEOTIDE SEQUENCE [LARGE SCALE GENOMIC DNA]</scope>
    <source>
        <strain evidence="3 4">DSM 24874</strain>
    </source>
</reference>
<feature type="transmembrane region" description="Helical" evidence="2">
    <location>
        <begin position="21"/>
        <end position="41"/>
    </location>
</feature>
<dbReference type="Gene3D" id="1.10.287.540">
    <property type="entry name" value="Helix hairpin bin"/>
    <property type="match status" value="1"/>
</dbReference>
<dbReference type="STRING" id="993689.GCA_002077135_00384"/>